<dbReference type="EMBL" id="VFQE01000001">
    <property type="protein sequence ID" value="TQN44243.1"/>
    <property type="molecule type" value="Genomic_DNA"/>
</dbReference>
<evidence type="ECO:0000313" key="3">
    <source>
        <dbReference type="Proteomes" id="UP000319865"/>
    </source>
</evidence>
<dbReference type="RefSeq" id="WP_142026682.1">
    <property type="nucleotide sequence ID" value="NZ_VFQE01000001.1"/>
</dbReference>
<gene>
    <name evidence="2" type="ORF">FHU33_3739</name>
</gene>
<evidence type="ECO:0000256" key="1">
    <source>
        <dbReference type="SAM" id="Phobius"/>
    </source>
</evidence>
<feature type="transmembrane region" description="Helical" evidence="1">
    <location>
        <begin position="24"/>
        <end position="44"/>
    </location>
</feature>
<dbReference type="AlphaFoldDB" id="A0A543PJI1"/>
<keyword evidence="1" id="KW-0812">Transmembrane</keyword>
<protein>
    <submittedName>
        <fullName evidence="2">Uncharacterized protein</fullName>
    </submittedName>
</protein>
<keyword evidence="1" id="KW-1133">Transmembrane helix</keyword>
<comment type="caution">
    <text evidence="2">The sequence shown here is derived from an EMBL/GenBank/DDBJ whole genome shotgun (WGS) entry which is preliminary data.</text>
</comment>
<keyword evidence="3" id="KW-1185">Reference proteome</keyword>
<proteinExistence type="predicted"/>
<accession>A0A543PJI1</accession>
<keyword evidence="1" id="KW-0472">Membrane</keyword>
<organism evidence="2 3">
    <name type="scientific">Blastococcus colisei</name>
    <dbReference type="NCBI Taxonomy" id="1564162"/>
    <lineage>
        <taxon>Bacteria</taxon>
        <taxon>Bacillati</taxon>
        <taxon>Actinomycetota</taxon>
        <taxon>Actinomycetes</taxon>
        <taxon>Geodermatophilales</taxon>
        <taxon>Geodermatophilaceae</taxon>
        <taxon>Blastococcus</taxon>
    </lineage>
</organism>
<name>A0A543PJI1_9ACTN</name>
<evidence type="ECO:0000313" key="2">
    <source>
        <dbReference type="EMBL" id="TQN44243.1"/>
    </source>
</evidence>
<sequence length="60" mass="6245">MTEPPRYPAAPVGLAAQVEGYTTAFRWAAALLLLGAVVAVGVLIKVTRDDLPAEMVVHAG</sequence>
<reference evidence="2 3" key="1">
    <citation type="submission" date="2019-06" db="EMBL/GenBank/DDBJ databases">
        <title>Sequencing the genomes of 1000 actinobacteria strains.</title>
        <authorList>
            <person name="Klenk H.-P."/>
        </authorList>
    </citation>
    <scope>NUCLEOTIDE SEQUENCE [LARGE SCALE GENOMIC DNA]</scope>
    <source>
        <strain evidence="2 3">DSM 46837</strain>
    </source>
</reference>
<dbReference type="Proteomes" id="UP000319865">
    <property type="component" value="Unassembled WGS sequence"/>
</dbReference>